<reference evidence="1" key="1">
    <citation type="submission" date="2022-07" db="EMBL/GenBank/DDBJ databases">
        <title>Genome Sequence of Lecanicillium saksenae.</title>
        <authorList>
            <person name="Buettner E."/>
        </authorList>
    </citation>
    <scope>NUCLEOTIDE SEQUENCE</scope>
    <source>
        <strain evidence="1">VT-O1</strain>
    </source>
</reference>
<protein>
    <submittedName>
        <fullName evidence="1">Uncharacterized protein</fullName>
    </submittedName>
</protein>
<organism evidence="1 2">
    <name type="scientific">Lecanicillium saksenae</name>
    <dbReference type="NCBI Taxonomy" id="468837"/>
    <lineage>
        <taxon>Eukaryota</taxon>
        <taxon>Fungi</taxon>
        <taxon>Dikarya</taxon>
        <taxon>Ascomycota</taxon>
        <taxon>Pezizomycotina</taxon>
        <taxon>Sordariomycetes</taxon>
        <taxon>Hypocreomycetidae</taxon>
        <taxon>Hypocreales</taxon>
        <taxon>Cordycipitaceae</taxon>
        <taxon>Lecanicillium</taxon>
    </lineage>
</organism>
<accession>A0ACC1QZI7</accession>
<dbReference type="Proteomes" id="UP001148737">
    <property type="component" value="Unassembled WGS sequence"/>
</dbReference>
<sequence>MTALVSSKSYAIGWIAALPIERAAAEAQLDARHEAPADFQQHLSDTNSYTWGRIDKHNIVITSLPAGVHGTMAAATTTFNLYMSLPTIKIALLVGIGGGIPRHLDQDVRLGDVVVSQSKGPTGGVIQYDMGKAKLNTLNQTPQVLLYALAALKAEHEMTTPKLPDILEQMWTNYPRMKESRTNKPCYIHQGVENDRLFSPTYYHVNGHTCDECDPSKEIKRDKRDTTDPKIHYGIIASVNTLVKDSRTRDAIAESAGSDCLCIEMEAAGLRDYFPCLIIKGICDYADSHRNNRWHRYASATAAATELNVIGDSVDDESDIESVFSTVSLPSSVSSFADLVSIAVPEWVRLLLDDEVMKELFPIALSKVGPQRFSRNFARFLKNYSQNLKAEVSSEIQRQAPHFVHQSADRTATEITRVLLSTQNAPTPWSQVKNIEKAEQIDHWLASQRAIGKNAEVSKEGADIGTSTEMDDSDEPQLQNLNEVKEFMVSAAAFTNLRLEFRSWLKLDQIEVEEEEKSNEQSEAIEASDQAGEILNKDHSENESDNEQSGEESTDSIRATINQLSFLPADGTTMISESSYSTKLHTSIEVTAKEEKWTFGWWERLKAAFSPPKPGYKRIFYSCSCGDITYFDARETLPGGIDAIRRKLRASTFRVAAGQGASSATAPRRPPPAHTRSGNPVELRAPLKIPAAVRRASSPAPREGETSSAHVPLDQNQELQFLLLCINVKEIAVLSQLEVGSISCDEYLFREIRNACEKITEDHAWKPYMLLPEWLRKAVSDARFVSRICQIVSTIRLHRISSGDFVRFQLVPIRNRIHPTWFTPELPPETEIFARRYLYEPVPLGADIDNIPLAHLLQPGEHYDGFWLSTFPKKLREELHRPAGTRQPIIGWGIRINQTLNWTIALSVLLFMLILISIVVIVYSVVAGDNSAAFGLGAYLAALLTVWLTYHYFSWKEAL</sequence>
<proteinExistence type="predicted"/>
<name>A0ACC1QZI7_9HYPO</name>
<evidence type="ECO:0000313" key="2">
    <source>
        <dbReference type="Proteomes" id="UP001148737"/>
    </source>
</evidence>
<keyword evidence="2" id="KW-1185">Reference proteome</keyword>
<gene>
    <name evidence="1" type="ORF">NLG97_g3002</name>
</gene>
<dbReference type="EMBL" id="JANAKD010000231">
    <property type="protein sequence ID" value="KAJ3495974.1"/>
    <property type="molecule type" value="Genomic_DNA"/>
</dbReference>
<evidence type="ECO:0000313" key="1">
    <source>
        <dbReference type="EMBL" id="KAJ3495974.1"/>
    </source>
</evidence>
<comment type="caution">
    <text evidence="1">The sequence shown here is derived from an EMBL/GenBank/DDBJ whole genome shotgun (WGS) entry which is preliminary data.</text>
</comment>